<dbReference type="PROSITE" id="PS00141">
    <property type="entry name" value="ASP_PROTEASE"/>
    <property type="match status" value="1"/>
</dbReference>
<feature type="region of interest" description="Disordered" evidence="2">
    <location>
        <begin position="262"/>
        <end position="291"/>
    </location>
</feature>
<keyword evidence="1" id="KW-0862">Zinc</keyword>
<keyword evidence="1" id="KW-0863">Zinc-finger</keyword>
<sequence length="291" mass="32265">MYATGQVDGRNAECLVDTGATLTLISCDLWDLIRDKHQLSSFETPLISASGNNLTDTGSTEIEIGFARKFYPIRVVIAELDVDLVWGIDFMKNHQTMIDVNQDLLVLGKNEIDMHCIGDVKHRSGRKHRNADDLNRIPCRQCGLSGRINTVGMVKCAMTKDNVICGLCDKVFKKQDYLQKHLKIQHGIDKKADKKKSEDAMSMCSIGEDPCVELDFTVENEGRFDANDQNMSVGSKDVALKELDENASAVLKTPMPLPRTVIDEDGLEAAPTKRKATSPLPPGIKKRGRDC</sequence>
<evidence type="ECO:0000256" key="2">
    <source>
        <dbReference type="SAM" id="MobiDB-lite"/>
    </source>
</evidence>
<evidence type="ECO:0000313" key="5">
    <source>
        <dbReference type="Proteomes" id="UP000828390"/>
    </source>
</evidence>
<dbReference type="SUPFAM" id="SSF57667">
    <property type="entry name" value="beta-beta-alpha zinc fingers"/>
    <property type="match status" value="1"/>
</dbReference>
<organism evidence="4 5">
    <name type="scientific">Dreissena polymorpha</name>
    <name type="common">Zebra mussel</name>
    <name type="synonym">Mytilus polymorpha</name>
    <dbReference type="NCBI Taxonomy" id="45954"/>
    <lineage>
        <taxon>Eukaryota</taxon>
        <taxon>Metazoa</taxon>
        <taxon>Spiralia</taxon>
        <taxon>Lophotrochozoa</taxon>
        <taxon>Mollusca</taxon>
        <taxon>Bivalvia</taxon>
        <taxon>Autobranchia</taxon>
        <taxon>Heteroconchia</taxon>
        <taxon>Euheterodonta</taxon>
        <taxon>Imparidentia</taxon>
        <taxon>Neoheterodontei</taxon>
        <taxon>Myida</taxon>
        <taxon>Dreissenoidea</taxon>
        <taxon>Dreissenidae</taxon>
        <taxon>Dreissena</taxon>
    </lineage>
</organism>
<dbReference type="InterPro" id="IPR036236">
    <property type="entry name" value="Znf_C2H2_sf"/>
</dbReference>
<dbReference type="PROSITE" id="PS50157">
    <property type="entry name" value="ZINC_FINGER_C2H2_2"/>
    <property type="match status" value="1"/>
</dbReference>
<dbReference type="Proteomes" id="UP000828390">
    <property type="component" value="Unassembled WGS sequence"/>
</dbReference>
<comment type="caution">
    <text evidence="4">The sequence shown here is derived from an EMBL/GenBank/DDBJ whole genome shotgun (WGS) entry which is preliminary data.</text>
</comment>
<dbReference type="CDD" id="cd00303">
    <property type="entry name" value="retropepsin_like"/>
    <property type="match status" value="1"/>
</dbReference>
<dbReference type="Gene3D" id="3.30.160.60">
    <property type="entry name" value="Classic Zinc Finger"/>
    <property type="match status" value="1"/>
</dbReference>
<accession>A0A9D4RUH0</accession>
<keyword evidence="5" id="KW-1185">Reference proteome</keyword>
<dbReference type="AlphaFoldDB" id="A0A9D4RUH0"/>
<dbReference type="SUPFAM" id="SSF50630">
    <property type="entry name" value="Acid proteases"/>
    <property type="match status" value="1"/>
</dbReference>
<name>A0A9D4RUH0_DREPO</name>
<gene>
    <name evidence="4" type="ORF">DPMN_005400</name>
</gene>
<dbReference type="GO" id="GO:0008270">
    <property type="term" value="F:zinc ion binding"/>
    <property type="evidence" value="ECO:0007669"/>
    <property type="project" value="UniProtKB-KW"/>
</dbReference>
<reference evidence="4" key="2">
    <citation type="submission" date="2020-11" db="EMBL/GenBank/DDBJ databases">
        <authorList>
            <person name="McCartney M.A."/>
            <person name="Auch B."/>
            <person name="Kono T."/>
            <person name="Mallez S."/>
            <person name="Becker A."/>
            <person name="Gohl D.M."/>
            <person name="Silverstein K.A.T."/>
            <person name="Koren S."/>
            <person name="Bechman K.B."/>
            <person name="Herman A."/>
            <person name="Abrahante J.E."/>
            <person name="Garbe J."/>
        </authorList>
    </citation>
    <scope>NUCLEOTIDE SEQUENCE</scope>
    <source>
        <strain evidence="4">Duluth1</strain>
        <tissue evidence="4">Whole animal</tissue>
    </source>
</reference>
<dbReference type="PROSITE" id="PS00028">
    <property type="entry name" value="ZINC_FINGER_C2H2_1"/>
    <property type="match status" value="1"/>
</dbReference>
<dbReference type="InterPro" id="IPR021109">
    <property type="entry name" value="Peptidase_aspartic_dom_sf"/>
</dbReference>
<dbReference type="GO" id="GO:0006508">
    <property type="term" value="P:proteolysis"/>
    <property type="evidence" value="ECO:0007669"/>
    <property type="project" value="InterPro"/>
</dbReference>
<dbReference type="InterPro" id="IPR013087">
    <property type="entry name" value="Znf_C2H2_type"/>
</dbReference>
<dbReference type="GO" id="GO:0004190">
    <property type="term" value="F:aspartic-type endopeptidase activity"/>
    <property type="evidence" value="ECO:0007669"/>
    <property type="project" value="InterPro"/>
</dbReference>
<reference evidence="4" key="1">
    <citation type="journal article" date="2019" name="bioRxiv">
        <title>The Genome of the Zebra Mussel, Dreissena polymorpha: A Resource for Invasive Species Research.</title>
        <authorList>
            <person name="McCartney M.A."/>
            <person name="Auch B."/>
            <person name="Kono T."/>
            <person name="Mallez S."/>
            <person name="Zhang Y."/>
            <person name="Obille A."/>
            <person name="Becker A."/>
            <person name="Abrahante J.E."/>
            <person name="Garbe J."/>
            <person name="Badalamenti J.P."/>
            <person name="Herman A."/>
            <person name="Mangelson H."/>
            <person name="Liachko I."/>
            <person name="Sullivan S."/>
            <person name="Sone E.D."/>
            <person name="Koren S."/>
            <person name="Silverstein K.A.T."/>
            <person name="Beckman K.B."/>
            <person name="Gohl D.M."/>
        </authorList>
    </citation>
    <scope>NUCLEOTIDE SEQUENCE</scope>
    <source>
        <strain evidence="4">Duluth1</strain>
        <tissue evidence="4">Whole animal</tissue>
    </source>
</reference>
<proteinExistence type="predicted"/>
<dbReference type="EMBL" id="JAIWYP010000001">
    <property type="protein sequence ID" value="KAH3881474.1"/>
    <property type="molecule type" value="Genomic_DNA"/>
</dbReference>
<evidence type="ECO:0000313" key="4">
    <source>
        <dbReference type="EMBL" id="KAH3881474.1"/>
    </source>
</evidence>
<keyword evidence="1" id="KW-0479">Metal-binding</keyword>
<evidence type="ECO:0000256" key="1">
    <source>
        <dbReference type="PROSITE-ProRule" id="PRU00042"/>
    </source>
</evidence>
<dbReference type="InterPro" id="IPR001969">
    <property type="entry name" value="Aspartic_peptidase_AS"/>
</dbReference>
<evidence type="ECO:0000259" key="3">
    <source>
        <dbReference type="PROSITE" id="PS50157"/>
    </source>
</evidence>
<feature type="domain" description="C2H2-type" evidence="3">
    <location>
        <begin position="163"/>
        <end position="191"/>
    </location>
</feature>
<protein>
    <recommendedName>
        <fullName evidence="3">C2H2-type domain-containing protein</fullName>
    </recommendedName>
</protein>
<dbReference type="Gene3D" id="2.40.70.10">
    <property type="entry name" value="Acid Proteases"/>
    <property type="match status" value="1"/>
</dbReference>